<dbReference type="AlphaFoldDB" id="A0A7X6I7V3"/>
<accession>A0A7X6I7V3</accession>
<evidence type="ECO:0000313" key="2">
    <source>
        <dbReference type="Proteomes" id="UP000521868"/>
    </source>
</evidence>
<sequence>MRNSRSTRLTLNGLRSTCVPWLLTLLVLLARVCQEEFPNAAAHIRLQLPAVDAVQKYLAEAVPLPPGALDAMGDALTVKEVEDWLAAIDKPAEG</sequence>
<organism evidence="1 2">
    <name type="scientific">Ramlibacter lithotrophicus</name>
    <dbReference type="NCBI Taxonomy" id="2606681"/>
    <lineage>
        <taxon>Bacteria</taxon>
        <taxon>Pseudomonadati</taxon>
        <taxon>Pseudomonadota</taxon>
        <taxon>Betaproteobacteria</taxon>
        <taxon>Burkholderiales</taxon>
        <taxon>Comamonadaceae</taxon>
        <taxon>Ramlibacter</taxon>
    </lineage>
</organism>
<proteinExistence type="predicted"/>
<dbReference type="Proteomes" id="UP000521868">
    <property type="component" value="Unassembled WGS sequence"/>
</dbReference>
<evidence type="ECO:0000313" key="1">
    <source>
        <dbReference type="EMBL" id="NKE67614.1"/>
    </source>
</evidence>
<comment type="caution">
    <text evidence="1">The sequence shown here is derived from an EMBL/GenBank/DDBJ whole genome shotgun (WGS) entry which is preliminary data.</text>
</comment>
<gene>
    <name evidence="1" type="ORF">RAMLITH_17465</name>
</gene>
<dbReference type="EMBL" id="VTOX01000006">
    <property type="protein sequence ID" value="NKE67614.1"/>
    <property type="molecule type" value="Genomic_DNA"/>
</dbReference>
<protein>
    <submittedName>
        <fullName evidence="1">Uncharacterized protein</fullName>
    </submittedName>
</protein>
<name>A0A7X6I7V3_9BURK</name>
<reference evidence="1 2" key="1">
    <citation type="journal article" date="2020" name="Nature">
        <title>Bacterial chemolithoautotrophy via manganese oxidation.</title>
        <authorList>
            <person name="Yu H."/>
            <person name="Leadbetter J.R."/>
        </authorList>
    </citation>
    <scope>NUCLEOTIDE SEQUENCE [LARGE SCALE GENOMIC DNA]</scope>
    <source>
        <strain evidence="1 2">RBP-1</strain>
    </source>
</reference>
<keyword evidence="2" id="KW-1185">Reference proteome</keyword>